<dbReference type="InterPro" id="IPR057326">
    <property type="entry name" value="KR_dom"/>
</dbReference>
<dbReference type="SMART" id="SM00822">
    <property type="entry name" value="PKS_KR"/>
    <property type="match status" value="1"/>
</dbReference>
<sequence>MIIILLATILLIVLFLLWSNKQSIPVSDKALHLFWRDKVVVVTGGASGIGRDICLQLAALGSQLVVFDVSPEALKAIENEIKQGGGRIDTLITDVADKHQVQESMKQAHMIAGRKEGNSRAVDVVIANAGIVFAKKLLDLEHEHIQRTIDVNLLSHFWIAKAALPLMKQRGMIVVPTMLTFIEGKGHLVFVSSVAALVGMSNLTDYCARFVSVWSSSDSHSKFGSFGFAESLRRELWSEPGIHVTTVCPWAVSTGMFSGMGKVVLPMITSHHVATSVVHAVCNGDGVLYVPWFMRYAAISHLLPEGMMDWMAYLTNAMEAGSTVVGRGVLSNMNVQT</sequence>
<dbReference type="EMBL" id="MDYQ01000358">
    <property type="protein sequence ID" value="PRP75875.1"/>
    <property type="molecule type" value="Genomic_DNA"/>
</dbReference>
<dbReference type="GO" id="GO:0016616">
    <property type="term" value="F:oxidoreductase activity, acting on the CH-OH group of donors, NAD or NADP as acceptor"/>
    <property type="evidence" value="ECO:0007669"/>
    <property type="project" value="TreeGrafter"/>
</dbReference>
<keyword evidence="3" id="KW-0732">Signal</keyword>
<feature type="chain" id="PRO_5015154543" evidence="3">
    <location>
        <begin position="24"/>
        <end position="337"/>
    </location>
</feature>
<reference evidence="5 6" key="1">
    <citation type="journal article" date="2018" name="Genome Biol. Evol.">
        <title>Multiple Roots of Fruiting Body Formation in Amoebozoa.</title>
        <authorList>
            <person name="Hillmann F."/>
            <person name="Forbes G."/>
            <person name="Novohradska S."/>
            <person name="Ferling I."/>
            <person name="Riege K."/>
            <person name="Groth M."/>
            <person name="Westermann M."/>
            <person name="Marz M."/>
            <person name="Spaller T."/>
            <person name="Winckler T."/>
            <person name="Schaap P."/>
            <person name="Glockner G."/>
        </authorList>
    </citation>
    <scope>NUCLEOTIDE SEQUENCE [LARGE SCALE GENOMIC DNA]</scope>
    <source>
        <strain evidence="5 6">Jena</strain>
    </source>
</reference>
<name>A0A2P6MVZ6_9EUKA</name>
<proteinExistence type="inferred from homology"/>
<dbReference type="PRINTS" id="PR00081">
    <property type="entry name" value="GDHRDH"/>
</dbReference>
<dbReference type="PANTHER" id="PTHR24322">
    <property type="entry name" value="PKSB"/>
    <property type="match status" value="1"/>
</dbReference>
<keyword evidence="2" id="KW-0560">Oxidoreductase</keyword>
<dbReference type="AlphaFoldDB" id="A0A2P6MVZ6"/>
<dbReference type="InParanoid" id="A0A2P6MVZ6"/>
<organism evidence="5 6">
    <name type="scientific">Planoprotostelium fungivorum</name>
    <dbReference type="NCBI Taxonomy" id="1890364"/>
    <lineage>
        <taxon>Eukaryota</taxon>
        <taxon>Amoebozoa</taxon>
        <taxon>Evosea</taxon>
        <taxon>Variosea</taxon>
        <taxon>Cavosteliida</taxon>
        <taxon>Cavosteliaceae</taxon>
        <taxon>Planoprotostelium</taxon>
    </lineage>
</organism>
<comment type="similarity">
    <text evidence="1">Belongs to the short-chain dehydrogenases/reductases (SDR) family.</text>
</comment>
<dbReference type="PANTHER" id="PTHR24322:SF736">
    <property type="entry name" value="RETINOL DEHYDROGENASE 10"/>
    <property type="match status" value="1"/>
</dbReference>
<dbReference type="InterPro" id="IPR036291">
    <property type="entry name" value="NAD(P)-bd_dom_sf"/>
</dbReference>
<dbReference type="Gene3D" id="3.40.50.720">
    <property type="entry name" value="NAD(P)-binding Rossmann-like Domain"/>
    <property type="match status" value="1"/>
</dbReference>
<dbReference type="STRING" id="1890364.A0A2P6MVZ6"/>
<evidence type="ECO:0000313" key="6">
    <source>
        <dbReference type="Proteomes" id="UP000241769"/>
    </source>
</evidence>
<gene>
    <name evidence="5" type="ORF">PROFUN_15411</name>
</gene>
<evidence type="ECO:0000259" key="4">
    <source>
        <dbReference type="SMART" id="SM00822"/>
    </source>
</evidence>
<dbReference type="OrthoDB" id="17372at2759"/>
<evidence type="ECO:0000313" key="5">
    <source>
        <dbReference type="EMBL" id="PRP75875.1"/>
    </source>
</evidence>
<feature type="domain" description="Ketoreductase" evidence="4">
    <location>
        <begin position="38"/>
        <end position="256"/>
    </location>
</feature>
<keyword evidence="6" id="KW-1185">Reference proteome</keyword>
<evidence type="ECO:0000256" key="1">
    <source>
        <dbReference type="ARBA" id="ARBA00006484"/>
    </source>
</evidence>
<protein>
    <submittedName>
        <fullName evidence="5">Short-chain dehydrogenase/reductase family 16C member 6-like</fullName>
    </submittedName>
</protein>
<accession>A0A2P6MVZ6</accession>
<feature type="signal peptide" evidence="3">
    <location>
        <begin position="1"/>
        <end position="23"/>
    </location>
</feature>
<evidence type="ECO:0000256" key="2">
    <source>
        <dbReference type="ARBA" id="ARBA00023002"/>
    </source>
</evidence>
<dbReference type="Proteomes" id="UP000241769">
    <property type="component" value="Unassembled WGS sequence"/>
</dbReference>
<dbReference type="InterPro" id="IPR002347">
    <property type="entry name" value="SDR_fam"/>
</dbReference>
<dbReference type="Pfam" id="PF00106">
    <property type="entry name" value="adh_short"/>
    <property type="match status" value="1"/>
</dbReference>
<dbReference type="SUPFAM" id="SSF51735">
    <property type="entry name" value="NAD(P)-binding Rossmann-fold domains"/>
    <property type="match status" value="1"/>
</dbReference>
<evidence type="ECO:0000256" key="3">
    <source>
        <dbReference type="SAM" id="SignalP"/>
    </source>
</evidence>
<comment type="caution">
    <text evidence="5">The sequence shown here is derived from an EMBL/GenBank/DDBJ whole genome shotgun (WGS) entry which is preliminary data.</text>
</comment>